<reference evidence="1" key="1">
    <citation type="submission" date="2019-10" db="EMBL/GenBank/DDBJ databases">
        <title>Conservation and host-specific expression of non-tandemly repeated heterogenous ribosome RNA gene in arbuscular mycorrhizal fungi.</title>
        <authorList>
            <person name="Maeda T."/>
            <person name="Kobayashi Y."/>
            <person name="Nakagawa T."/>
            <person name="Ezawa T."/>
            <person name="Yamaguchi K."/>
            <person name="Bino T."/>
            <person name="Nishimoto Y."/>
            <person name="Shigenobu S."/>
            <person name="Kawaguchi M."/>
        </authorList>
    </citation>
    <scope>NUCLEOTIDE SEQUENCE</scope>
    <source>
        <strain evidence="1">HR1</strain>
    </source>
</reference>
<dbReference type="Proteomes" id="UP000615446">
    <property type="component" value="Unassembled WGS sequence"/>
</dbReference>
<evidence type="ECO:0000313" key="2">
    <source>
        <dbReference type="Proteomes" id="UP000615446"/>
    </source>
</evidence>
<organism evidence="1 2">
    <name type="scientific">Rhizophagus clarus</name>
    <dbReference type="NCBI Taxonomy" id="94130"/>
    <lineage>
        <taxon>Eukaryota</taxon>
        <taxon>Fungi</taxon>
        <taxon>Fungi incertae sedis</taxon>
        <taxon>Mucoromycota</taxon>
        <taxon>Glomeromycotina</taxon>
        <taxon>Glomeromycetes</taxon>
        <taxon>Glomerales</taxon>
        <taxon>Glomeraceae</taxon>
        <taxon>Rhizophagus</taxon>
    </lineage>
</organism>
<dbReference type="OrthoDB" id="415230at2759"/>
<dbReference type="EMBL" id="BLAL01000160">
    <property type="protein sequence ID" value="GES86415.1"/>
    <property type="molecule type" value="Genomic_DNA"/>
</dbReference>
<name>A0A8H3LIM4_9GLOM</name>
<accession>A0A8H3LIM4</accession>
<comment type="caution">
    <text evidence="1">The sequence shown here is derived from an EMBL/GenBank/DDBJ whole genome shotgun (WGS) entry which is preliminary data.</text>
</comment>
<gene>
    <name evidence="1" type="ORF">RCL2_001347000</name>
</gene>
<dbReference type="AlphaFoldDB" id="A0A8H3LIM4"/>
<sequence>MEILIEVDPRKVLYSQDSIRSTFRNDEPIEDTIEGLVLGEILPSQIRCIRVCVYNGRMHSLDNRRLYAFKEAIKRGSSFRTVPAMRSYDFVELEKKMSGSSLFNDWSEIRVRGRPRTQNRPSLSVNNSRTRIQNRPSISVMQDRTSFYENIVPTRTQDRPSINVSSGMQDRTRTSYYVHSVPSRTQDRTSFYIDSLRTRTQDSVYADSLFTRTQDRTNIYASSLHTGTPSSYASGSSTRTYMGFGNDYTDSETETPKKESWCTIISFIKVIFLDQ</sequence>
<evidence type="ECO:0000313" key="1">
    <source>
        <dbReference type="EMBL" id="GES86415.1"/>
    </source>
</evidence>
<proteinExistence type="predicted"/>
<protein>
    <submittedName>
        <fullName evidence="1">RHS repeat-associated core domain-containing protein</fullName>
    </submittedName>
</protein>